<dbReference type="Proteomes" id="UP001372338">
    <property type="component" value="Unassembled WGS sequence"/>
</dbReference>
<gene>
    <name evidence="2" type="ORF">RIF29_19812</name>
</gene>
<protein>
    <submittedName>
        <fullName evidence="2">Uncharacterized protein</fullName>
    </submittedName>
</protein>
<comment type="caution">
    <text evidence="2">The sequence shown here is derived from an EMBL/GenBank/DDBJ whole genome shotgun (WGS) entry which is preliminary data.</text>
</comment>
<feature type="region of interest" description="Disordered" evidence="1">
    <location>
        <begin position="84"/>
        <end position="115"/>
    </location>
</feature>
<keyword evidence="3" id="KW-1185">Reference proteome</keyword>
<organism evidence="2 3">
    <name type="scientific">Crotalaria pallida</name>
    <name type="common">Smooth rattlebox</name>
    <name type="synonym">Crotalaria striata</name>
    <dbReference type="NCBI Taxonomy" id="3830"/>
    <lineage>
        <taxon>Eukaryota</taxon>
        <taxon>Viridiplantae</taxon>
        <taxon>Streptophyta</taxon>
        <taxon>Embryophyta</taxon>
        <taxon>Tracheophyta</taxon>
        <taxon>Spermatophyta</taxon>
        <taxon>Magnoliopsida</taxon>
        <taxon>eudicotyledons</taxon>
        <taxon>Gunneridae</taxon>
        <taxon>Pentapetalae</taxon>
        <taxon>rosids</taxon>
        <taxon>fabids</taxon>
        <taxon>Fabales</taxon>
        <taxon>Fabaceae</taxon>
        <taxon>Papilionoideae</taxon>
        <taxon>50 kb inversion clade</taxon>
        <taxon>genistoids sensu lato</taxon>
        <taxon>core genistoids</taxon>
        <taxon>Crotalarieae</taxon>
        <taxon>Crotalaria</taxon>
    </lineage>
</organism>
<reference evidence="2 3" key="1">
    <citation type="submission" date="2024-01" db="EMBL/GenBank/DDBJ databases">
        <title>The genomes of 5 underutilized Papilionoideae crops provide insights into root nodulation and disease resistanc.</title>
        <authorList>
            <person name="Yuan L."/>
        </authorList>
    </citation>
    <scope>NUCLEOTIDE SEQUENCE [LARGE SCALE GENOMIC DNA]</scope>
    <source>
        <strain evidence="2">ZHUSHIDOU_FW_LH</strain>
        <tissue evidence="2">Leaf</tissue>
    </source>
</reference>
<evidence type="ECO:0000313" key="3">
    <source>
        <dbReference type="Proteomes" id="UP001372338"/>
    </source>
</evidence>
<evidence type="ECO:0000313" key="2">
    <source>
        <dbReference type="EMBL" id="KAK7267148.1"/>
    </source>
</evidence>
<evidence type="ECO:0000256" key="1">
    <source>
        <dbReference type="SAM" id="MobiDB-lite"/>
    </source>
</evidence>
<dbReference type="EMBL" id="JAYWIO010000004">
    <property type="protein sequence ID" value="KAK7267148.1"/>
    <property type="molecule type" value="Genomic_DNA"/>
</dbReference>
<sequence>MGKKRGRPPKTPSFVIKTDETDTTSPYGTPSKIDFSQLDEEDLEDIDNLSPKQVELWVQKIDILRAKIQEKASAIGNKELMNVDKGSDLKSDMPSNPNNGEMLTEKGKDSTKQPSVWEKFDISKLRIAGEKL</sequence>
<accession>A0AAN9F4B2</accession>
<dbReference type="AlphaFoldDB" id="A0AAN9F4B2"/>
<name>A0AAN9F4B2_CROPI</name>
<proteinExistence type="predicted"/>
<feature type="region of interest" description="Disordered" evidence="1">
    <location>
        <begin position="1"/>
        <end position="32"/>
    </location>
</feature>